<evidence type="ECO:0000256" key="1">
    <source>
        <dbReference type="SAM" id="Phobius"/>
    </source>
</evidence>
<dbReference type="Proteomes" id="UP001162001">
    <property type="component" value="Segment"/>
</dbReference>
<evidence type="ECO:0000313" key="2">
    <source>
        <dbReference type="EMBL" id="QKF93656.1"/>
    </source>
</evidence>
<gene>
    <name evidence="2" type="ORF">Fadolivirus_1_198</name>
</gene>
<name>A0A7D3V7B5_9VIRU</name>
<proteinExistence type="predicted"/>
<sequence>MFEIFKNFDTLKSQTTIGILSGIIIILLLILPYLVGKVKGSYYNVPKWVAGGLFYILSGFAIVLLLLGGLNFVKGYKREGITAIFFGLLWFFAIWFSMSINWEYEDRNFSVCLSAVSPFK</sequence>
<dbReference type="EMBL" id="MT418680">
    <property type="protein sequence ID" value="QKF93656.1"/>
    <property type="molecule type" value="Genomic_DNA"/>
</dbReference>
<keyword evidence="1" id="KW-0812">Transmembrane</keyword>
<feature type="transmembrane region" description="Helical" evidence="1">
    <location>
        <begin position="80"/>
        <end position="100"/>
    </location>
</feature>
<keyword evidence="3" id="KW-1185">Reference proteome</keyword>
<keyword evidence="1" id="KW-0472">Membrane</keyword>
<protein>
    <submittedName>
        <fullName evidence="2">Uncharacterized protein</fullName>
    </submittedName>
</protein>
<evidence type="ECO:0000313" key="3">
    <source>
        <dbReference type="Proteomes" id="UP001162001"/>
    </source>
</evidence>
<organism evidence="2 3">
    <name type="scientific">Fadolivirus FV1/VV64</name>
    <dbReference type="NCBI Taxonomy" id="3070911"/>
    <lineage>
        <taxon>Viruses</taxon>
        <taxon>Varidnaviria</taxon>
        <taxon>Bamfordvirae</taxon>
        <taxon>Nucleocytoviricota</taxon>
        <taxon>Megaviricetes</taxon>
        <taxon>Imitervirales</taxon>
        <taxon>Mimiviridae</taxon>
        <taxon>Klosneuvirinae</taxon>
        <taxon>Fadolivirus</taxon>
        <taxon>Fadolivirus algeromassiliense</taxon>
    </lineage>
</organism>
<feature type="transmembrane region" description="Helical" evidence="1">
    <location>
        <begin position="48"/>
        <end position="73"/>
    </location>
</feature>
<keyword evidence="1" id="KW-1133">Transmembrane helix</keyword>
<feature type="transmembrane region" description="Helical" evidence="1">
    <location>
        <begin position="16"/>
        <end position="36"/>
    </location>
</feature>
<reference evidence="2 3" key="1">
    <citation type="submission" date="2020-04" db="EMBL/GenBank/DDBJ databases">
        <title>Advantages and limits of metagenomic assembly and binning of a giant virus.</title>
        <authorList>
            <person name="Schulz F."/>
            <person name="Andreani J."/>
            <person name="Francis R."/>
            <person name="Boudjemaa H."/>
            <person name="Bou Khalil J.Y."/>
            <person name="Lee J."/>
            <person name="La Scola B."/>
            <person name="Woyke T."/>
        </authorList>
    </citation>
    <scope>NUCLEOTIDE SEQUENCE [LARGE SCALE GENOMIC DNA]</scope>
    <source>
        <strain evidence="2 3">FV1/VV64</strain>
    </source>
</reference>
<accession>A0A7D3V7B5</accession>